<dbReference type="Proteomes" id="UP000001732">
    <property type="component" value="Chromosome"/>
</dbReference>
<comment type="similarity">
    <text evidence="3 11">Belongs to the lyase 1 family. Adenylosuccinate lyase subfamily.</text>
</comment>
<proteinExistence type="inferred from homology"/>
<keyword evidence="14" id="KW-1185">Reference proteome</keyword>
<dbReference type="SMART" id="SM00998">
    <property type="entry name" value="ADSL_C"/>
    <property type="match status" value="1"/>
</dbReference>
<dbReference type="GO" id="GO:0044208">
    <property type="term" value="P:'de novo' AMP biosynthetic process"/>
    <property type="evidence" value="ECO:0007669"/>
    <property type="project" value="UniProtKB-UniPathway"/>
</dbReference>
<dbReference type="Gene3D" id="1.20.200.10">
    <property type="entry name" value="Fumarase/aspartase (Central domain)"/>
    <property type="match status" value="1"/>
</dbReference>
<dbReference type="AlphaFoldDB" id="B5Y8W3"/>
<evidence type="ECO:0000259" key="12">
    <source>
        <dbReference type="SMART" id="SM00998"/>
    </source>
</evidence>
<organism evidence="13 14">
    <name type="scientific">Coprothermobacter proteolyticus (strain ATCC 35245 / DSM 5265 / OCM 4 / BT)</name>
    <dbReference type="NCBI Taxonomy" id="309798"/>
    <lineage>
        <taxon>Bacteria</taxon>
        <taxon>Pseudomonadati</taxon>
        <taxon>Coprothermobacterota</taxon>
        <taxon>Coprothermobacteria</taxon>
        <taxon>Coprothermobacterales</taxon>
        <taxon>Coprothermobacteraceae</taxon>
        <taxon>Coprothermobacter</taxon>
    </lineage>
</organism>
<dbReference type="eggNOG" id="COG0015">
    <property type="taxonomic scope" value="Bacteria"/>
</dbReference>
<accession>B5Y8W3</accession>
<sequence length="432" mass="49012">MDILSRYRDSSIENIWNEDNRYDLFYEVELAYLKAEAMLGKIPADIPDYLERNRPSFSAEEIENEEKITRHEVVAFINVVSRKLDKYTEYFHRGLTSSDIMDTVFSLQIKQSLRHINALTDETIKVLTEKADQFKHNACAGRTHGVHAEPYFFGLRFLTVAVALKRSLNMLAALEQSIPGKLSGALGIYTNLDPDIESEFLRILGLSALPVSTQIVPRDVYAPVLFYLALEASILDKLAQDMRILQITEIGEAQEEFKRGQAGSSAMPHKRNPVRWERISGLSRVLRSQVNVALENVSLWFERDISHSSTERIVYPLCFDLIAFMLKETKSLVSNSVFDSSRMLANMSNSKNLLYSSRALSLIQQKLGREAAYKRVQDLSRQVLDGEAEDFIEALRSSGLLSEEELQSITDVSDLHAKVDLIYERAAAFLGN</sequence>
<evidence type="ECO:0000256" key="9">
    <source>
        <dbReference type="ARBA" id="ARBA00049115"/>
    </source>
</evidence>
<dbReference type="EC" id="4.3.2.2" evidence="4 10"/>
<dbReference type="PRINTS" id="PR00149">
    <property type="entry name" value="FUMRATELYASE"/>
</dbReference>
<dbReference type="KEGG" id="cpo:COPRO5265_0872"/>
<evidence type="ECO:0000256" key="11">
    <source>
        <dbReference type="RuleBase" id="RU361172"/>
    </source>
</evidence>
<evidence type="ECO:0000256" key="1">
    <source>
        <dbReference type="ARBA" id="ARBA00004706"/>
    </source>
</evidence>
<evidence type="ECO:0000256" key="3">
    <source>
        <dbReference type="ARBA" id="ARBA00008273"/>
    </source>
</evidence>
<dbReference type="Pfam" id="PF10397">
    <property type="entry name" value="ADSL_C"/>
    <property type="match status" value="1"/>
</dbReference>
<comment type="pathway">
    <text evidence="2 11">Purine metabolism; AMP biosynthesis via de novo pathway; AMP from IMP: step 2/2.</text>
</comment>
<dbReference type="InterPro" id="IPR020557">
    <property type="entry name" value="Fumarate_lyase_CS"/>
</dbReference>
<dbReference type="InterPro" id="IPR004769">
    <property type="entry name" value="Pur_lyase"/>
</dbReference>
<comment type="catalytic activity">
    <reaction evidence="9">
        <text>N(6)-(1,2-dicarboxyethyl)-AMP = fumarate + AMP</text>
        <dbReference type="Rhea" id="RHEA:16853"/>
        <dbReference type="ChEBI" id="CHEBI:29806"/>
        <dbReference type="ChEBI" id="CHEBI:57567"/>
        <dbReference type="ChEBI" id="CHEBI:456215"/>
        <dbReference type="EC" id="4.3.2.2"/>
    </reaction>
    <physiologicalReaction direction="left-to-right" evidence="9">
        <dbReference type="Rhea" id="RHEA:16854"/>
    </physiologicalReaction>
</comment>
<dbReference type="OrthoDB" id="9768878at2"/>
<evidence type="ECO:0000256" key="5">
    <source>
        <dbReference type="ARBA" id="ARBA00017058"/>
    </source>
</evidence>
<dbReference type="PRINTS" id="PR00145">
    <property type="entry name" value="ARGSUCLYASE"/>
</dbReference>
<dbReference type="InterPro" id="IPR024083">
    <property type="entry name" value="Fumarase/histidase_N"/>
</dbReference>
<dbReference type="InterPro" id="IPR022761">
    <property type="entry name" value="Fumarate_lyase_N"/>
</dbReference>
<keyword evidence="6 11" id="KW-0456">Lyase</keyword>
<evidence type="ECO:0000256" key="6">
    <source>
        <dbReference type="ARBA" id="ARBA00023239"/>
    </source>
</evidence>
<dbReference type="UniPathway" id="UPA00075">
    <property type="reaction ID" value="UER00336"/>
</dbReference>
<dbReference type="InterPro" id="IPR008948">
    <property type="entry name" value="L-Aspartase-like"/>
</dbReference>
<gene>
    <name evidence="13" type="primary">purB</name>
    <name evidence="13" type="ordered locus">COPRO5265_0872</name>
</gene>
<dbReference type="Gene3D" id="1.10.275.10">
    <property type="entry name" value="Fumarase/aspartase (N-terminal domain)"/>
    <property type="match status" value="1"/>
</dbReference>
<name>B5Y8W3_COPPD</name>
<dbReference type="NCBIfam" id="TIGR00928">
    <property type="entry name" value="purB"/>
    <property type="match status" value="1"/>
</dbReference>
<dbReference type="InterPro" id="IPR019468">
    <property type="entry name" value="AdenyloSucc_lyase_C"/>
</dbReference>
<evidence type="ECO:0000256" key="7">
    <source>
        <dbReference type="ARBA" id="ARBA00024477"/>
    </source>
</evidence>
<keyword evidence="11" id="KW-0658">Purine biosynthesis</keyword>
<dbReference type="GO" id="GO:0006189">
    <property type="term" value="P:'de novo' IMP biosynthetic process"/>
    <property type="evidence" value="ECO:0007669"/>
    <property type="project" value="UniProtKB-UniPathway"/>
</dbReference>
<dbReference type="RefSeq" id="WP_012544662.1">
    <property type="nucleotide sequence ID" value="NC_011295.1"/>
</dbReference>
<dbReference type="GO" id="GO:0005829">
    <property type="term" value="C:cytosol"/>
    <property type="evidence" value="ECO:0007669"/>
    <property type="project" value="TreeGrafter"/>
</dbReference>
<dbReference type="UniPathway" id="UPA00074">
    <property type="reaction ID" value="UER00132"/>
</dbReference>
<feature type="domain" description="Adenylosuccinate lyase C-terminal" evidence="12">
    <location>
        <begin position="351"/>
        <end position="427"/>
    </location>
</feature>
<evidence type="ECO:0000313" key="14">
    <source>
        <dbReference type="Proteomes" id="UP000001732"/>
    </source>
</evidence>
<dbReference type="GO" id="GO:0070626">
    <property type="term" value="F:(S)-2-(5-amino-1-(5-phospho-D-ribosyl)imidazole-4-carboxamido) succinate lyase (fumarate-forming) activity"/>
    <property type="evidence" value="ECO:0007669"/>
    <property type="project" value="TreeGrafter"/>
</dbReference>
<dbReference type="InterPro" id="IPR000362">
    <property type="entry name" value="Fumarate_lyase_fam"/>
</dbReference>
<dbReference type="EMBL" id="CP001145">
    <property type="protein sequence ID" value="ACI18012.1"/>
    <property type="molecule type" value="Genomic_DNA"/>
</dbReference>
<reference evidence="13 14" key="2">
    <citation type="journal article" date="2014" name="Genome Announc.">
        <title>Complete Genome Sequence of Coprothermobacter proteolyticus DSM 5265.</title>
        <authorList>
            <person name="Alexiev A."/>
            <person name="Coil D.A."/>
            <person name="Badger J.H."/>
            <person name="Enticknap J."/>
            <person name="Ward N."/>
            <person name="Robb F.T."/>
            <person name="Eisen J.A."/>
        </authorList>
    </citation>
    <scope>NUCLEOTIDE SEQUENCE [LARGE SCALE GENOMIC DNA]</scope>
    <source>
        <strain evidence="14">ATCC 35245 / DSM 5265 / OCM 4 / BT</strain>
    </source>
</reference>
<dbReference type="Pfam" id="PF00206">
    <property type="entry name" value="Lyase_1"/>
    <property type="match status" value="1"/>
</dbReference>
<dbReference type="PANTHER" id="PTHR43172">
    <property type="entry name" value="ADENYLOSUCCINATE LYASE"/>
    <property type="match status" value="1"/>
</dbReference>
<dbReference type="PANTHER" id="PTHR43172:SF1">
    <property type="entry name" value="ADENYLOSUCCINATE LYASE"/>
    <property type="match status" value="1"/>
</dbReference>
<comment type="pathway">
    <text evidence="1 11">Purine metabolism; IMP biosynthesis via de novo pathway; 5-amino-1-(5-phospho-D-ribosyl)imidazole-4-carboxamide from 5-amino-1-(5-phospho-D-ribosyl)imidazole-4-carboxylate: step 2/2.</text>
</comment>
<evidence type="ECO:0000256" key="8">
    <source>
        <dbReference type="ARBA" id="ARBA00030717"/>
    </source>
</evidence>
<dbReference type="PROSITE" id="PS00163">
    <property type="entry name" value="FUMARATE_LYASES"/>
    <property type="match status" value="1"/>
</dbReference>
<evidence type="ECO:0000256" key="10">
    <source>
        <dbReference type="NCBIfam" id="TIGR00928"/>
    </source>
</evidence>
<evidence type="ECO:0000313" key="13">
    <source>
        <dbReference type="EMBL" id="ACI18012.1"/>
    </source>
</evidence>
<dbReference type="Gene3D" id="1.10.40.30">
    <property type="entry name" value="Fumarase/aspartase (C-terminal domain)"/>
    <property type="match status" value="1"/>
</dbReference>
<comment type="catalytic activity">
    <reaction evidence="7">
        <text>(2S)-2-[5-amino-1-(5-phospho-beta-D-ribosyl)imidazole-4-carboxamido]succinate = 5-amino-1-(5-phospho-beta-D-ribosyl)imidazole-4-carboxamide + fumarate</text>
        <dbReference type="Rhea" id="RHEA:23920"/>
        <dbReference type="ChEBI" id="CHEBI:29806"/>
        <dbReference type="ChEBI" id="CHEBI:58443"/>
        <dbReference type="ChEBI" id="CHEBI:58475"/>
        <dbReference type="EC" id="4.3.2.2"/>
    </reaction>
    <physiologicalReaction direction="left-to-right" evidence="7">
        <dbReference type="Rhea" id="RHEA:23921"/>
    </physiologicalReaction>
</comment>
<dbReference type="SUPFAM" id="SSF48557">
    <property type="entry name" value="L-aspartase-like"/>
    <property type="match status" value="1"/>
</dbReference>
<dbReference type="STRING" id="309798.COPRO5265_0872"/>
<evidence type="ECO:0000256" key="4">
    <source>
        <dbReference type="ARBA" id="ARBA00012339"/>
    </source>
</evidence>
<dbReference type="GO" id="GO:0004018">
    <property type="term" value="F:N6-(1,2-dicarboxyethyl)AMP AMP-lyase (fumarate-forming) activity"/>
    <property type="evidence" value="ECO:0007669"/>
    <property type="project" value="UniProtKB-UniRule"/>
</dbReference>
<protein>
    <recommendedName>
        <fullName evidence="5 10">Adenylosuccinate lyase</fullName>
        <shortName evidence="11">ASL</shortName>
        <ecNumber evidence="4 10">4.3.2.2</ecNumber>
    </recommendedName>
    <alternativeName>
        <fullName evidence="8 11">Adenylosuccinase</fullName>
    </alternativeName>
</protein>
<reference evidence="14" key="1">
    <citation type="submission" date="2008-08" db="EMBL/GenBank/DDBJ databases">
        <title>The complete genome sequence of Coprothermobacter proteolyticus strain ATCC 5245 / DSM 5265 / BT.</title>
        <authorList>
            <person name="Dodson R.J."/>
            <person name="Durkin A.S."/>
            <person name="Wu M."/>
            <person name="Eisen J."/>
            <person name="Sutton G."/>
        </authorList>
    </citation>
    <scope>NUCLEOTIDE SEQUENCE [LARGE SCALE GENOMIC DNA]</scope>
    <source>
        <strain evidence="14">ATCC 35245 / DSM 5265 / OCM 4 / BT</strain>
    </source>
</reference>
<evidence type="ECO:0000256" key="2">
    <source>
        <dbReference type="ARBA" id="ARBA00004734"/>
    </source>
</evidence>